<evidence type="ECO:0000256" key="9">
    <source>
        <dbReference type="ARBA" id="ARBA00023239"/>
    </source>
</evidence>
<evidence type="ECO:0000256" key="10">
    <source>
        <dbReference type="ARBA" id="ARBA00023270"/>
    </source>
</evidence>
<comment type="catalytic activity">
    <reaction evidence="11 12">
        <text>L-aspartate 4-semialdehyde + pyruvate = (2S,4S)-4-hydroxy-2,3,4,5-tetrahydrodipicolinate + H2O + H(+)</text>
        <dbReference type="Rhea" id="RHEA:34171"/>
        <dbReference type="ChEBI" id="CHEBI:15361"/>
        <dbReference type="ChEBI" id="CHEBI:15377"/>
        <dbReference type="ChEBI" id="CHEBI:15378"/>
        <dbReference type="ChEBI" id="CHEBI:67139"/>
        <dbReference type="ChEBI" id="CHEBI:537519"/>
        <dbReference type="EC" id="4.3.3.7"/>
    </reaction>
</comment>
<dbReference type="InterPro" id="IPR005263">
    <property type="entry name" value="DapA"/>
</dbReference>
<feature type="binding site" evidence="12 15">
    <location>
        <position position="209"/>
    </location>
    <ligand>
        <name>pyruvate</name>
        <dbReference type="ChEBI" id="CHEBI:15361"/>
    </ligand>
</feature>
<dbReference type="EC" id="4.3.3.7" evidence="4 12"/>
<dbReference type="NCBIfam" id="TIGR00674">
    <property type="entry name" value="dapA"/>
    <property type="match status" value="1"/>
</dbReference>
<sequence length="344" mass="37278">MKTGCYTALITPFTRNGALDGEGLDQLIEFQIENGITGILAAGTTGESPTLKWEDHLNVIADVAKASKGKCLCIAGSGSNNTKEAMGGVAHSAEVGVDAVLMVDPYYNGPSSLEIRREYLEPVAKAFPSLEIIPYIIPGRTGAQLLPEDLAILAEKYKNISCVKEATGNLENMRRTRECCGEDFKIFSGDDGLVTQIMKDPTIKSCGGISVLSNIIPGPLVELVMLLDKGDWAGAEKLNQALAPLLGLVTVSTKEMTPHGEVVCRARNPLALKTLMQILGVPSGPCRRPLGKMTEKGIAIVVEAAKTVQKKNPEILQPLADFFDIDVWERLDNPEYQKDLWYNY</sequence>
<reference evidence="16 17" key="1">
    <citation type="submission" date="2017-04" db="EMBL/GenBank/DDBJ databases">
        <authorList>
            <person name="Afonso C.L."/>
            <person name="Miller P.J."/>
            <person name="Scott M.A."/>
            <person name="Spackman E."/>
            <person name="Goraichik I."/>
            <person name="Dimitrov K.M."/>
            <person name="Suarez D.L."/>
            <person name="Swayne D.E."/>
        </authorList>
    </citation>
    <scope>NUCLEOTIDE SEQUENCE [LARGE SCALE GENOMIC DNA]</scope>
    <source>
        <strain evidence="16 17">DSM 3385</strain>
    </source>
</reference>
<evidence type="ECO:0000313" key="16">
    <source>
        <dbReference type="EMBL" id="SMC55918.1"/>
    </source>
</evidence>
<dbReference type="PRINTS" id="PR00146">
    <property type="entry name" value="DHPICSNTHASE"/>
</dbReference>
<evidence type="ECO:0000256" key="2">
    <source>
        <dbReference type="ARBA" id="ARBA00005120"/>
    </source>
</evidence>
<dbReference type="OrthoDB" id="9782828at2"/>
<dbReference type="HAMAP" id="MF_00418">
    <property type="entry name" value="DapA"/>
    <property type="match status" value="1"/>
</dbReference>
<dbReference type="InterPro" id="IPR002220">
    <property type="entry name" value="DapA-like"/>
</dbReference>
<keyword evidence="8 12" id="KW-0457">Lysine biosynthesis</keyword>
<dbReference type="PANTHER" id="PTHR12128">
    <property type="entry name" value="DIHYDRODIPICOLINATE SYNTHASE"/>
    <property type="match status" value="1"/>
</dbReference>
<name>A0A1W2A6M7_9BACT</name>
<dbReference type="CDD" id="cd00950">
    <property type="entry name" value="DHDPS"/>
    <property type="match status" value="1"/>
</dbReference>
<comment type="function">
    <text evidence="1 12">Catalyzes the condensation of (S)-aspartate-beta-semialdehyde [(S)-ASA] and pyruvate to 4-hydroxy-tetrahydrodipicolinate (HTPA).</text>
</comment>
<evidence type="ECO:0000256" key="12">
    <source>
        <dbReference type="HAMAP-Rule" id="MF_00418"/>
    </source>
</evidence>
<feature type="active site" description="Schiff-base intermediate with substrate" evidence="12 14">
    <location>
        <position position="164"/>
    </location>
</feature>
<evidence type="ECO:0000256" key="4">
    <source>
        <dbReference type="ARBA" id="ARBA00012086"/>
    </source>
</evidence>
<evidence type="ECO:0000256" key="15">
    <source>
        <dbReference type="PIRSR" id="PIRSR001365-2"/>
    </source>
</evidence>
<evidence type="ECO:0000256" key="8">
    <source>
        <dbReference type="ARBA" id="ARBA00023154"/>
    </source>
</evidence>
<organism evidence="16 17">
    <name type="scientific">Desulfocicer vacuolatum DSM 3385</name>
    <dbReference type="NCBI Taxonomy" id="1121400"/>
    <lineage>
        <taxon>Bacteria</taxon>
        <taxon>Pseudomonadati</taxon>
        <taxon>Thermodesulfobacteriota</taxon>
        <taxon>Desulfobacteria</taxon>
        <taxon>Desulfobacterales</taxon>
        <taxon>Desulfobacteraceae</taxon>
        <taxon>Desulfocicer</taxon>
    </lineage>
</organism>
<dbReference type="Proteomes" id="UP000192418">
    <property type="component" value="Unassembled WGS sequence"/>
</dbReference>
<dbReference type="SUPFAM" id="SSF51569">
    <property type="entry name" value="Aldolase"/>
    <property type="match status" value="1"/>
</dbReference>
<comment type="pathway">
    <text evidence="2 12">Amino-acid biosynthesis; L-lysine biosynthesis via DAP pathway; (S)-tetrahydrodipicolinate from L-aspartate: step 3/4.</text>
</comment>
<evidence type="ECO:0000256" key="3">
    <source>
        <dbReference type="ARBA" id="ARBA00007592"/>
    </source>
</evidence>
<dbReference type="UniPathway" id="UPA00034">
    <property type="reaction ID" value="UER00017"/>
</dbReference>
<keyword evidence="17" id="KW-1185">Reference proteome</keyword>
<gene>
    <name evidence="12" type="primary">dapA</name>
    <name evidence="16" type="ORF">SAMN02746065_104144</name>
</gene>
<dbReference type="GO" id="GO:0019877">
    <property type="term" value="P:diaminopimelate biosynthetic process"/>
    <property type="evidence" value="ECO:0007669"/>
    <property type="project" value="UniProtKB-UniRule"/>
</dbReference>
<evidence type="ECO:0000256" key="7">
    <source>
        <dbReference type="ARBA" id="ARBA00022915"/>
    </source>
</evidence>
<feature type="binding site" evidence="12 15">
    <location>
        <position position="45"/>
    </location>
    <ligand>
        <name>pyruvate</name>
        <dbReference type="ChEBI" id="CHEBI:15361"/>
    </ligand>
</feature>
<dbReference type="PIRSF" id="PIRSF001365">
    <property type="entry name" value="DHDPS"/>
    <property type="match status" value="1"/>
</dbReference>
<evidence type="ECO:0000256" key="5">
    <source>
        <dbReference type="ARBA" id="ARBA00022490"/>
    </source>
</evidence>
<keyword evidence="9 12" id="KW-0456">Lyase</keyword>
<keyword evidence="10 12" id="KW-0704">Schiff base</keyword>
<evidence type="ECO:0000256" key="1">
    <source>
        <dbReference type="ARBA" id="ARBA00003294"/>
    </source>
</evidence>
<protein>
    <recommendedName>
        <fullName evidence="4 12">4-hydroxy-tetrahydrodipicolinate synthase</fullName>
        <shortName evidence="12">HTPA synthase</shortName>
        <ecNumber evidence="4 12">4.3.3.7</ecNumber>
    </recommendedName>
</protein>
<feature type="site" description="Part of a proton relay during catalysis" evidence="12">
    <location>
        <position position="44"/>
    </location>
</feature>
<feature type="active site" description="Proton donor/acceptor" evidence="12 14">
    <location>
        <position position="135"/>
    </location>
</feature>
<keyword evidence="7 12" id="KW-0220">Diaminopimelate biosynthesis</keyword>
<comment type="subunit">
    <text evidence="12">Homotetramer; dimer of dimers.</text>
</comment>
<dbReference type="RefSeq" id="WP_084067368.1">
    <property type="nucleotide sequence ID" value="NZ_FWXY01000004.1"/>
</dbReference>
<dbReference type="STRING" id="1121400.SAMN02746065_104144"/>
<dbReference type="InterPro" id="IPR013785">
    <property type="entry name" value="Aldolase_TIM"/>
</dbReference>
<dbReference type="PANTHER" id="PTHR12128:SF66">
    <property type="entry name" value="4-HYDROXY-2-OXOGLUTARATE ALDOLASE, MITOCHONDRIAL"/>
    <property type="match status" value="1"/>
</dbReference>
<comment type="similarity">
    <text evidence="3 12 13">Belongs to the DapA family.</text>
</comment>
<dbReference type="GO" id="GO:0008840">
    <property type="term" value="F:4-hydroxy-tetrahydrodipicolinate synthase activity"/>
    <property type="evidence" value="ECO:0007669"/>
    <property type="project" value="UniProtKB-UniRule"/>
</dbReference>
<dbReference type="Pfam" id="PF00701">
    <property type="entry name" value="DHDPS"/>
    <property type="match status" value="1"/>
</dbReference>
<keyword evidence="6 12" id="KW-0028">Amino-acid biosynthesis</keyword>
<evidence type="ECO:0000256" key="11">
    <source>
        <dbReference type="ARBA" id="ARBA00047836"/>
    </source>
</evidence>
<dbReference type="EMBL" id="FWXY01000004">
    <property type="protein sequence ID" value="SMC55918.1"/>
    <property type="molecule type" value="Genomic_DNA"/>
</dbReference>
<proteinExistence type="inferred from homology"/>
<evidence type="ECO:0000256" key="13">
    <source>
        <dbReference type="PIRNR" id="PIRNR001365"/>
    </source>
</evidence>
<dbReference type="GO" id="GO:0005737">
    <property type="term" value="C:cytoplasm"/>
    <property type="evidence" value="ECO:0007669"/>
    <property type="project" value="UniProtKB-SubCell"/>
</dbReference>
<dbReference type="SMART" id="SM01130">
    <property type="entry name" value="DHDPS"/>
    <property type="match status" value="1"/>
</dbReference>
<dbReference type="GO" id="GO:0009089">
    <property type="term" value="P:lysine biosynthetic process via diaminopimelate"/>
    <property type="evidence" value="ECO:0007669"/>
    <property type="project" value="UniProtKB-UniRule"/>
</dbReference>
<keyword evidence="5 12" id="KW-0963">Cytoplasm</keyword>
<comment type="subcellular location">
    <subcellularLocation>
        <location evidence="12">Cytoplasm</location>
    </subcellularLocation>
</comment>
<evidence type="ECO:0000256" key="14">
    <source>
        <dbReference type="PIRSR" id="PIRSR001365-1"/>
    </source>
</evidence>
<evidence type="ECO:0000256" key="6">
    <source>
        <dbReference type="ARBA" id="ARBA00022605"/>
    </source>
</evidence>
<dbReference type="Gene3D" id="3.20.20.70">
    <property type="entry name" value="Aldolase class I"/>
    <property type="match status" value="1"/>
</dbReference>
<dbReference type="AlphaFoldDB" id="A0A1W2A6M7"/>
<comment type="caution">
    <text evidence="12">Was originally thought to be a dihydrodipicolinate synthase (DHDPS), catalyzing the condensation of (S)-aspartate-beta-semialdehyde [(S)-ASA] and pyruvate to dihydrodipicolinate (DHDP). However, it was shown in E.coli that the product of the enzymatic reaction is not dihydrodipicolinate but in fact (4S)-4-hydroxy-2,3,4,5-tetrahydro-(2S)-dipicolinic acid (HTPA), and that the consecutive dehydration reaction leading to DHDP is not spontaneous but catalyzed by DapB.</text>
</comment>
<accession>A0A1W2A6M7</accession>
<feature type="site" description="Part of a proton relay during catalysis" evidence="12">
    <location>
        <position position="107"/>
    </location>
</feature>
<evidence type="ECO:0000313" key="17">
    <source>
        <dbReference type="Proteomes" id="UP000192418"/>
    </source>
</evidence>